<dbReference type="AlphaFoldDB" id="A0A545UET3"/>
<gene>
    <name evidence="2" type="ORF">FLL46_09130</name>
</gene>
<name>A0A545UET3_9GAMM</name>
<reference evidence="2 3" key="1">
    <citation type="submission" date="2019-07" db="EMBL/GenBank/DDBJ databases">
        <title>Draft genome for Aliikangiella sp. M105.</title>
        <authorList>
            <person name="Wang G."/>
        </authorList>
    </citation>
    <scope>NUCLEOTIDE SEQUENCE [LARGE SCALE GENOMIC DNA]</scope>
    <source>
        <strain evidence="2 3">M105</strain>
    </source>
</reference>
<keyword evidence="1" id="KW-0472">Membrane</keyword>
<keyword evidence="1" id="KW-0812">Transmembrane</keyword>
<accession>A0A545UET3</accession>
<evidence type="ECO:0000256" key="1">
    <source>
        <dbReference type="SAM" id="Phobius"/>
    </source>
</evidence>
<organism evidence="2 3">
    <name type="scientific">Aliikangiella coralliicola</name>
    <dbReference type="NCBI Taxonomy" id="2592383"/>
    <lineage>
        <taxon>Bacteria</taxon>
        <taxon>Pseudomonadati</taxon>
        <taxon>Pseudomonadota</taxon>
        <taxon>Gammaproteobacteria</taxon>
        <taxon>Oceanospirillales</taxon>
        <taxon>Pleioneaceae</taxon>
        <taxon>Aliikangiella</taxon>
    </lineage>
</organism>
<comment type="caution">
    <text evidence="2">The sequence shown here is derived from an EMBL/GenBank/DDBJ whole genome shotgun (WGS) entry which is preliminary data.</text>
</comment>
<evidence type="ECO:0000313" key="2">
    <source>
        <dbReference type="EMBL" id="TQV87968.1"/>
    </source>
</evidence>
<sequence>MKKEIAVAVFAAIIASFITWLVTKTDEVVTTVQLEKIGNDIKNDENFLGVLLRKFNEDPRFKGKDGLDGQDGTDIKNLKLRSYEAVARNNNSVTSTTSIHFYCGINEIIFNFGGAGGNKECTVNKQSAGSWVIRARAEENQTLHCRVLCF</sequence>
<keyword evidence="3" id="KW-1185">Reference proteome</keyword>
<dbReference type="EMBL" id="VIKS01000005">
    <property type="protein sequence ID" value="TQV87968.1"/>
    <property type="molecule type" value="Genomic_DNA"/>
</dbReference>
<keyword evidence="1" id="KW-1133">Transmembrane helix</keyword>
<dbReference type="Proteomes" id="UP000315439">
    <property type="component" value="Unassembled WGS sequence"/>
</dbReference>
<feature type="transmembrane region" description="Helical" evidence="1">
    <location>
        <begin position="5"/>
        <end position="23"/>
    </location>
</feature>
<proteinExistence type="predicted"/>
<dbReference type="RefSeq" id="WP_142893209.1">
    <property type="nucleotide sequence ID" value="NZ_ML660163.1"/>
</dbReference>
<dbReference type="OrthoDB" id="9875308at2"/>
<protein>
    <submittedName>
        <fullName evidence="2">Uncharacterized protein</fullName>
    </submittedName>
</protein>
<evidence type="ECO:0000313" key="3">
    <source>
        <dbReference type="Proteomes" id="UP000315439"/>
    </source>
</evidence>